<dbReference type="EMBL" id="NKXS01000921">
    <property type="protein sequence ID" value="PIN21576.1"/>
    <property type="molecule type" value="Genomic_DNA"/>
</dbReference>
<feature type="domain" description="PB1-like" evidence="1">
    <location>
        <begin position="22"/>
        <end position="108"/>
    </location>
</feature>
<sequence>MLPRKHHRNEDPIPEYDDIAPLVTLKLDHGGKFFDRQYVGGTVSVYDYVDLNNISIAYIDKFYEELGYNGMKMYYTLGEHGFKFLSTGDEILQLCLDHYYDRVVDIYLDNTMVEDVGRKAQFGSSNLDDNGENDIDNNSFECEEFKDSDYYMNSEEDNVRVDDDLYNENIDEAVEWAGGNDRNGVVGTDHSIEGDGDEEIGSSGDDFISDIGSDGENGKQYPVFGSIDTYDPKFELGMIFSNKSEFRIAVHSHAIKTKRSIKIAKMIKGEYMPNVQLKVVSGEFMLLNLAMNPPIK</sequence>
<proteinExistence type="predicted"/>
<comment type="caution">
    <text evidence="2">The sequence shown here is derived from an EMBL/GenBank/DDBJ whole genome shotgun (WGS) entry which is preliminary data.</text>
</comment>
<protein>
    <recommendedName>
        <fullName evidence="1">PB1-like domain-containing protein</fullName>
    </recommendedName>
</protein>
<dbReference type="InterPro" id="IPR058594">
    <property type="entry name" value="PB1-like_dom_pln"/>
</dbReference>
<evidence type="ECO:0000313" key="3">
    <source>
        <dbReference type="Proteomes" id="UP000231279"/>
    </source>
</evidence>
<name>A0A2G9HVN1_9LAMI</name>
<dbReference type="OrthoDB" id="912350at2759"/>
<reference evidence="3" key="1">
    <citation type="journal article" date="2018" name="Gigascience">
        <title>Genome assembly of the Pink Ipe (Handroanthus impetiginosus, Bignoniaceae), a highly valued, ecologically keystone Neotropical timber forest tree.</title>
        <authorList>
            <person name="Silva-Junior O.B."/>
            <person name="Grattapaglia D."/>
            <person name="Novaes E."/>
            <person name="Collevatti R.G."/>
        </authorList>
    </citation>
    <scope>NUCLEOTIDE SEQUENCE [LARGE SCALE GENOMIC DNA]</scope>
    <source>
        <strain evidence="3">cv. UFG-1</strain>
    </source>
</reference>
<accession>A0A2G9HVN1</accession>
<evidence type="ECO:0000313" key="2">
    <source>
        <dbReference type="EMBL" id="PIN21576.1"/>
    </source>
</evidence>
<evidence type="ECO:0000259" key="1">
    <source>
        <dbReference type="Pfam" id="PF26130"/>
    </source>
</evidence>
<organism evidence="2 3">
    <name type="scientific">Handroanthus impetiginosus</name>
    <dbReference type="NCBI Taxonomy" id="429701"/>
    <lineage>
        <taxon>Eukaryota</taxon>
        <taxon>Viridiplantae</taxon>
        <taxon>Streptophyta</taxon>
        <taxon>Embryophyta</taxon>
        <taxon>Tracheophyta</taxon>
        <taxon>Spermatophyta</taxon>
        <taxon>Magnoliopsida</taxon>
        <taxon>eudicotyledons</taxon>
        <taxon>Gunneridae</taxon>
        <taxon>Pentapetalae</taxon>
        <taxon>asterids</taxon>
        <taxon>lamiids</taxon>
        <taxon>Lamiales</taxon>
        <taxon>Bignoniaceae</taxon>
        <taxon>Crescentiina</taxon>
        <taxon>Tabebuia alliance</taxon>
        <taxon>Handroanthus</taxon>
    </lineage>
</organism>
<dbReference type="AlphaFoldDB" id="A0A2G9HVN1"/>
<keyword evidence="3" id="KW-1185">Reference proteome</keyword>
<dbReference type="Proteomes" id="UP000231279">
    <property type="component" value="Unassembled WGS sequence"/>
</dbReference>
<gene>
    <name evidence="2" type="ORF">CDL12_05716</name>
</gene>
<dbReference type="Pfam" id="PF26130">
    <property type="entry name" value="PB1-like"/>
    <property type="match status" value="1"/>
</dbReference>